<keyword evidence="6" id="KW-1185">Reference proteome</keyword>
<name>A0ABR3QFG9_9TREE</name>
<dbReference type="InterPro" id="IPR023485">
    <property type="entry name" value="Ptyr_pPase"/>
</dbReference>
<gene>
    <name evidence="5" type="primary">stp1</name>
    <name evidence="5" type="ORF">Q8F55_001237</name>
</gene>
<comment type="caution">
    <text evidence="5">The sequence shown here is derived from an EMBL/GenBank/DDBJ whole genome shotgun (WGS) entry which is preliminary data.</text>
</comment>
<dbReference type="Pfam" id="PF01451">
    <property type="entry name" value="LMWPc"/>
    <property type="match status" value="1"/>
</dbReference>
<dbReference type="GeneID" id="95982280"/>
<evidence type="ECO:0000259" key="4">
    <source>
        <dbReference type="SMART" id="SM00226"/>
    </source>
</evidence>
<evidence type="ECO:0000313" key="5">
    <source>
        <dbReference type="EMBL" id="KAL1413468.1"/>
    </source>
</evidence>
<keyword evidence="3" id="KW-0904">Protein phosphatase</keyword>
<dbReference type="Gene3D" id="3.40.50.2300">
    <property type="match status" value="1"/>
</dbReference>
<comment type="similarity">
    <text evidence="1">Belongs to the low molecular weight phosphotyrosine protein phosphatase family.</text>
</comment>
<protein>
    <submittedName>
        <fullName evidence="5">Low molecular weight phosphotyrosine protein phosphatase</fullName>
    </submittedName>
</protein>
<dbReference type="PRINTS" id="PR00719">
    <property type="entry name" value="LMWPTPASE"/>
</dbReference>
<evidence type="ECO:0000256" key="1">
    <source>
        <dbReference type="ARBA" id="ARBA00011063"/>
    </source>
</evidence>
<dbReference type="PANTHER" id="PTHR11717">
    <property type="entry name" value="LOW MOLECULAR WEIGHT PROTEIN TYROSINE PHOSPHATASE"/>
    <property type="match status" value="1"/>
</dbReference>
<evidence type="ECO:0000313" key="6">
    <source>
        <dbReference type="Proteomes" id="UP001565368"/>
    </source>
</evidence>
<dbReference type="InterPro" id="IPR017867">
    <property type="entry name" value="Tyr_phospatase_low_mol_wt"/>
</dbReference>
<dbReference type="CDD" id="cd16343">
    <property type="entry name" value="LMWPTP"/>
    <property type="match status" value="1"/>
</dbReference>
<dbReference type="SMART" id="SM00226">
    <property type="entry name" value="LMWPc"/>
    <property type="match status" value="1"/>
</dbReference>
<dbReference type="SUPFAM" id="SSF52788">
    <property type="entry name" value="Phosphotyrosine protein phosphatases I"/>
    <property type="match status" value="1"/>
</dbReference>
<sequence>MAQPQQFSVLTVCLGRSPMAEAVIAHEARLRPGLQLRIDSAGTGAYHAGDDADPRTVAVCKKNKVPIQCTARRVRESDFDEFDYILAMDQSNLQTLLTRKPKHARARLALFGTFDPDLALASPGARRQRPRAIEDPYYGGERGFDECYEQCVRYARGFLDFLQAGGGDIPKL</sequence>
<dbReference type="EMBL" id="JBBXJM010000001">
    <property type="protein sequence ID" value="KAL1413468.1"/>
    <property type="molecule type" value="Genomic_DNA"/>
</dbReference>
<dbReference type="Proteomes" id="UP001565368">
    <property type="component" value="Unassembled WGS sequence"/>
</dbReference>
<evidence type="ECO:0000256" key="3">
    <source>
        <dbReference type="ARBA" id="ARBA00022912"/>
    </source>
</evidence>
<dbReference type="InterPro" id="IPR050438">
    <property type="entry name" value="LMW_PTPase"/>
</dbReference>
<evidence type="ECO:0000256" key="2">
    <source>
        <dbReference type="ARBA" id="ARBA00022801"/>
    </source>
</evidence>
<feature type="domain" description="Phosphotyrosine protein phosphatase I" evidence="4">
    <location>
        <begin position="7"/>
        <end position="161"/>
    </location>
</feature>
<accession>A0ABR3QFG9</accession>
<reference evidence="5 6" key="1">
    <citation type="submission" date="2023-08" db="EMBL/GenBank/DDBJ databases">
        <title>Annotated Genome Sequence of Vanrija albida AlHP1.</title>
        <authorList>
            <person name="Herzog R."/>
        </authorList>
    </citation>
    <scope>NUCLEOTIDE SEQUENCE [LARGE SCALE GENOMIC DNA]</scope>
    <source>
        <strain evidence="5 6">AlHP1</strain>
    </source>
</reference>
<dbReference type="RefSeq" id="XP_069213412.1">
    <property type="nucleotide sequence ID" value="XM_069349868.1"/>
</dbReference>
<dbReference type="InterPro" id="IPR036196">
    <property type="entry name" value="Ptyr_pPase_sf"/>
</dbReference>
<keyword evidence="2" id="KW-0378">Hydrolase</keyword>
<proteinExistence type="inferred from homology"/>
<dbReference type="PANTHER" id="PTHR11717:SF7">
    <property type="entry name" value="LOW MOLECULAR WEIGHT PHOSPHOTYROSINE PROTEIN PHOSPHATASE"/>
    <property type="match status" value="1"/>
</dbReference>
<organism evidence="5 6">
    <name type="scientific">Vanrija albida</name>
    <dbReference type="NCBI Taxonomy" id="181172"/>
    <lineage>
        <taxon>Eukaryota</taxon>
        <taxon>Fungi</taxon>
        <taxon>Dikarya</taxon>
        <taxon>Basidiomycota</taxon>
        <taxon>Agaricomycotina</taxon>
        <taxon>Tremellomycetes</taxon>
        <taxon>Trichosporonales</taxon>
        <taxon>Trichosporonaceae</taxon>
        <taxon>Vanrija</taxon>
    </lineage>
</organism>